<reference evidence="2 3" key="1">
    <citation type="submission" date="2023-07" db="EMBL/GenBank/DDBJ databases">
        <title>Sorghum-associated microbial communities from plants grown in Nebraska, USA.</title>
        <authorList>
            <person name="Schachtman D."/>
        </authorList>
    </citation>
    <scope>NUCLEOTIDE SEQUENCE [LARGE SCALE GENOMIC DNA]</scope>
    <source>
        <strain evidence="2 3">584</strain>
    </source>
</reference>
<feature type="transmembrane region" description="Helical" evidence="1">
    <location>
        <begin position="280"/>
        <end position="299"/>
    </location>
</feature>
<feature type="transmembrane region" description="Helical" evidence="1">
    <location>
        <begin position="12"/>
        <end position="31"/>
    </location>
</feature>
<protein>
    <recommendedName>
        <fullName evidence="4">MFS transporter</fullName>
    </recommendedName>
</protein>
<gene>
    <name evidence="2" type="ORF">E9232_004806</name>
</gene>
<feature type="transmembrane region" description="Helical" evidence="1">
    <location>
        <begin position="144"/>
        <end position="163"/>
    </location>
</feature>
<dbReference type="RefSeq" id="WP_309798219.1">
    <property type="nucleotide sequence ID" value="NZ_JAVDPW010000008.1"/>
</dbReference>
<keyword evidence="1" id="KW-0472">Membrane</keyword>
<feature type="transmembrane region" description="Helical" evidence="1">
    <location>
        <begin position="334"/>
        <end position="352"/>
    </location>
</feature>
<keyword evidence="1" id="KW-1133">Transmembrane helix</keyword>
<sequence>MAASGDRSSAAVLVRPMLGLALGAGTLPLLYAGVFPLLLPAMAAQVGAGGLVAAEALLALLPYLLWATLARRRDERAPIIAGGVLLAVALAGLLVLLRRPLAPGDGVLLPGLLWAAAVAGAAGLVVGNHLRLVRLSGGSSGRTAVLAAASATLLGPILANAILELLTPAAGQPGISSGPCLFWAAMALALAFVSWRSPAVDAAPSAPANWPAILAATIGLVLLLAPIIWLNAVRLPLLVHAASVAGVAVPGLLGQAAMFGYLAIAVVLVLAALHPGLATLLAGPLAVAIVVWALVGLDIQVPVSLAWAVSSDPAYALALIAGLAAILGRGAGPVRIALAWTALQAASVLGNRGGQAWWQQNQFVVTDAMRQAGIGMAVLGALVLLGIILARRARG</sequence>
<keyword evidence="3" id="KW-1185">Reference proteome</keyword>
<feature type="transmembrane region" description="Helical" evidence="1">
    <location>
        <begin position="207"/>
        <end position="232"/>
    </location>
</feature>
<evidence type="ECO:0000256" key="1">
    <source>
        <dbReference type="SAM" id="Phobius"/>
    </source>
</evidence>
<feature type="transmembrane region" description="Helical" evidence="1">
    <location>
        <begin position="252"/>
        <end position="273"/>
    </location>
</feature>
<accession>A0ABU1JVD8</accession>
<dbReference type="Proteomes" id="UP001262410">
    <property type="component" value="Unassembled WGS sequence"/>
</dbReference>
<evidence type="ECO:0008006" key="4">
    <source>
        <dbReference type="Google" id="ProtNLM"/>
    </source>
</evidence>
<organism evidence="2 3">
    <name type="scientific">Inquilinus ginsengisoli</name>
    <dbReference type="NCBI Taxonomy" id="363840"/>
    <lineage>
        <taxon>Bacteria</taxon>
        <taxon>Pseudomonadati</taxon>
        <taxon>Pseudomonadota</taxon>
        <taxon>Alphaproteobacteria</taxon>
        <taxon>Rhodospirillales</taxon>
        <taxon>Rhodospirillaceae</taxon>
        <taxon>Inquilinus</taxon>
    </lineage>
</organism>
<evidence type="ECO:0000313" key="3">
    <source>
        <dbReference type="Proteomes" id="UP001262410"/>
    </source>
</evidence>
<proteinExistence type="predicted"/>
<feature type="transmembrane region" description="Helical" evidence="1">
    <location>
        <begin position="37"/>
        <end position="65"/>
    </location>
</feature>
<dbReference type="EMBL" id="JAVDPW010000008">
    <property type="protein sequence ID" value="MDR6292268.1"/>
    <property type="molecule type" value="Genomic_DNA"/>
</dbReference>
<evidence type="ECO:0000313" key="2">
    <source>
        <dbReference type="EMBL" id="MDR6292268.1"/>
    </source>
</evidence>
<comment type="caution">
    <text evidence="2">The sequence shown here is derived from an EMBL/GenBank/DDBJ whole genome shotgun (WGS) entry which is preliminary data.</text>
</comment>
<keyword evidence="1" id="KW-0812">Transmembrane</keyword>
<feature type="transmembrane region" description="Helical" evidence="1">
    <location>
        <begin position="175"/>
        <end position="195"/>
    </location>
</feature>
<feature type="transmembrane region" description="Helical" evidence="1">
    <location>
        <begin position="372"/>
        <end position="390"/>
    </location>
</feature>
<name>A0ABU1JVD8_9PROT</name>
<feature type="transmembrane region" description="Helical" evidence="1">
    <location>
        <begin position="77"/>
        <end position="97"/>
    </location>
</feature>
<feature type="transmembrane region" description="Helical" evidence="1">
    <location>
        <begin position="305"/>
        <end position="327"/>
    </location>
</feature>
<feature type="transmembrane region" description="Helical" evidence="1">
    <location>
        <begin position="112"/>
        <end position="132"/>
    </location>
</feature>